<sequence>MSKHNDGDDDDGKVRNVLHWFRSKDLRIEDNRALHAAAEKAASGGGKGCLLGCFLYSPQDLEWHGTSPARTDFMLQGLKLVQEQLERELNVPLVFLTAEDRGMKTDRVLEFIRDNDVSHVYANIEYEIDELRRDIDMFKQLDGEGVQFRLLHDQTVVEPGKLTTGAGTPMKVFTPYHKAWLAEVSSDPELIDTLPAPRPNGKEVKTGDRTKSLFGSRLPEARESKQYASDEEKQRLRKLWPPGHAAGMKRLREFLENKVDTYSTNRSDPAADNASRMSAYFSSGTVSVREALDATRKIKGGKGGADFSQSGPGGAGVAAWARELVFREFYRHMMVVIPHNSMNLPQNLKFDFVQWEDDEEGYKKWCEGKTGVPFVDAGMRQINHEAYMHNRLRMNTSSYLSRSLLIDYRRGERYFAEHLVDWDLCNNTQGWEPSYTVFNPVSQAEKNDPKGDFIRRWVPELAGVEGKAVFDPYNRLSKEEFEKLGYPKPHVDFAESKQRCVQRYKQDMADADP</sequence>
<evidence type="ECO:0000313" key="8">
    <source>
        <dbReference type="Proteomes" id="UP000070501"/>
    </source>
</evidence>
<dbReference type="InterPro" id="IPR002081">
    <property type="entry name" value="Cryptochrome/DNA_photolyase_1"/>
</dbReference>
<keyword evidence="7" id="KW-0456">Lyase</keyword>
<feature type="binding site" evidence="4">
    <location>
        <position position="262"/>
    </location>
    <ligand>
        <name>FAD</name>
        <dbReference type="ChEBI" id="CHEBI:57692"/>
    </ligand>
</feature>
<dbReference type="PANTHER" id="PTHR11455:SF18">
    <property type="entry name" value="SI:CH1073-390K14.1"/>
    <property type="match status" value="1"/>
</dbReference>
<organism evidence="7 8">
    <name type="scientific">Microdochium bolleyi</name>
    <dbReference type="NCBI Taxonomy" id="196109"/>
    <lineage>
        <taxon>Eukaryota</taxon>
        <taxon>Fungi</taxon>
        <taxon>Dikarya</taxon>
        <taxon>Ascomycota</taxon>
        <taxon>Pezizomycotina</taxon>
        <taxon>Sordariomycetes</taxon>
        <taxon>Xylariomycetidae</taxon>
        <taxon>Xylariales</taxon>
        <taxon>Microdochiaceae</taxon>
        <taxon>Microdochium</taxon>
    </lineage>
</organism>
<feature type="binding site" evidence="4">
    <location>
        <begin position="323"/>
        <end position="330"/>
    </location>
    <ligand>
        <name>FAD</name>
        <dbReference type="ChEBI" id="CHEBI:57692"/>
    </ligand>
</feature>
<dbReference type="InterPro" id="IPR005101">
    <property type="entry name" value="Cryptochr/Photolyase_FAD-bd"/>
</dbReference>
<dbReference type="OrthoDB" id="435881at2759"/>
<dbReference type="PANTHER" id="PTHR11455">
    <property type="entry name" value="CRYPTOCHROME"/>
    <property type="match status" value="1"/>
</dbReference>
<dbReference type="SUPFAM" id="SSF52425">
    <property type="entry name" value="Cryptochrome/photolyase, N-terminal domain"/>
    <property type="match status" value="1"/>
</dbReference>
<dbReference type="InParanoid" id="A0A136JK46"/>
<keyword evidence="3 4" id="KW-0274">FAD</keyword>
<evidence type="ECO:0000256" key="2">
    <source>
        <dbReference type="ARBA" id="ARBA00022630"/>
    </source>
</evidence>
<comment type="cofactor">
    <cofactor evidence="4">
        <name>FAD</name>
        <dbReference type="ChEBI" id="CHEBI:57692"/>
    </cofactor>
    <text evidence="4">Binds 1 FAD per subunit.</text>
</comment>
<dbReference type="GO" id="GO:0032922">
    <property type="term" value="P:circadian regulation of gene expression"/>
    <property type="evidence" value="ECO:0007669"/>
    <property type="project" value="TreeGrafter"/>
</dbReference>
<dbReference type="Gene3D" id="3.40.50.620">
    <property type="entry name" value="HUPs"/>
    <property type="match status" value="1"/>
</dbReference>
<dbReference type="GO" id="GO:0071949">
    <property type="term" value="F:FAD binding"/>
    <property type="evidence" value="ECO:0007669"/>
    <property type="project" value="TreeGrafter"/>
</dbReference>
<keyword evidence="8" id="KW-1185">Reference proteome</keyword>
<gene>
    <name evidence="7" type="ORF">Micbo1qcDRAFT_211770</name>
</gene>
<evidence type="ECO:0000259" key="6">
    <source>
        <dbReference type="PROSITE" id="PS51645"/>
    </source>
</evidence>
<dbReference type="InterPro" id="IPR036134">
    <property type="entry name" value="Crypto/Photolyase_FAD-like_sf"/>
</dbReference>
<dbReference type="SUPFAM" id="SSF48173">
    <property type="entry name" value="Cryptochrome/photolyase FAD-binding domain"/>
    <property type="match status" value="1"/>
</dbReference>
<dbReference type="InterPro" id="IPR006050">
    <property type="entry name" value="DNA_photolyase_N"/>
</dbReference>
<dbReference type="Pfam" id="PF00875">
    <property type="entry name" value="DNA_photolyase"/>
    <property type="match status" value="1"/>
</dbReference>
<dbReference type="InterPro" id="IPR036155">
    <property type="entry name" value="Crypto/Photolyase_N_sf"/>
</dbReference>
<name>A0A136JK46_9PEZI</name>
<dbReference type="GO" id="GO:0005634">
    <property type="term" value="C:nucleus"/>
    <property type="evidence" value="ECO:0007669"/>
    <property type="project" value="TreeGrafter"/>
</dbReference>
<accession>A0A136JK46</accession>
<dbReference type="InterPro" id="IPR014729">
    <property type="entry name" value="Rossmann-like_a/b/a_fold"/>
</dbReference>
<feature type="region of interest" description="Disordered" evidence="5">
    <location>
        <begin position="192"/>
        <end position="215"/>
    </location>
</feature>
<dbReference type="Pfam" id="PF03441">
    <property type="entry name" value="FAD_binding_7"/>
    <property type="match status" value="1"/>
</dbReference>
<evidence type="ECO:0000256" key="1">
    <source>
        <dbReference type="ARBA" id="ARBA00005862"/>
    </source>
</evidence>
<dbReference type="GO" id="GO:0043153">
    <property type="term" value="P:entrainment of circadian clock by photoperiod"/>
    <property type="evidence" value="ECO:0007669"/>
    <property type="project" value="TreeGrafter"/>
</dbReference>
<dbReference type="AlphaFoldDB" id="A0A136JK46"/>
<feature type="domain" description="Photolyase/cryptochrome alpha/beta" evidence="6">
    <location>
        <begin position="16"/>
        <end position="156"/>
    </location>
</feature>
<feature type="compositionally biased region" description="Basic and acidic residues" evidence="5">
    <location>
        <begin position="200"/>
        <end position="211"/>
    </location>
</feature>
<dbReference type="PROSITE" id="PS51645">
    <property type="entry name" value="PHR_CRY_ALPHA_BETA"/>
    <property type="match status" value="1"/>
</dbReference>
<feature type="binding site" evidence="4">
    <location>
        <position position="320"/>
    </location>
    <ligand>
        <name>FAD</name>
        <dbReference type="ChEBI" id="CHEBI:57692"/>
    </ligand>
</feature>
<dbReference type="Gene3D" id="1.10.579.10">
    <property type="entry name" value="DNA Cyclobutane Dipyrimidine Photolyase, subunit A, domain 3"/>
    <property type="match status" value="1"/>
</dbReference>
<dbReference type="Proteomes" id="UP000070501">
    <property type="component" value="Unassembled WGS sequence"/>
</dbReference>
<evidence type="ECO:0000256" key="5">
    <source>
        <dbReference type="SAM" id="MobiDB-lite"/>
    </source>
</evidence>
<dbReference type="STRING" id="196109.A0A136JK46"/>
<dbReference type="GO" id="GO:0005737">
    <property type="term" value="C:cytoplasm"/>
    <property type="evidence" value="ECO:0007669"/>
    <property type="project" value="TreeGrafter"/>
</dbReference>
<reference evidence="8" key="1">
    <citation type="submission" date="2016-02" db="EMBL/GenBank/DDBJ databases">
        <title>Draft genome sequence of Microdochium bolleyi, a fungal endophyte of beachgrass.</title>
        <authorList>
            <consortium name="DOE Joint Genome Institute"/>
            <person name="David A.S."/>
            <person name="May G."/>
            <person name="Haridas S."/>
            <person name="Lim J."/>
            <person name="Wang M."/>
            <person name="Labutti K."/>
            <person name="Lipzen A."/>
            <person name="Barry K."/>
            <person name="Grigoriev I.V."/>
        </authorList>
    </citation>
    <scope>NUCLEOTIDE SEQUENCE [LARGE SCALE GENOMIC DNA]</scope>
    <source>
        <strain evidence="8">J235TASD1</strain>
    </source>
</reference>
<dbReference type="GO" id="GO:0003904">
    <property type="term" value="F:deoxyribodipyrimidine photo-lyase activity"/>
    <property type="evidence" value="ECO:0007669"/>
    <property type="project" value="TreeGrafter"/>
</dbReference>
<evidence type="ECO:0000313" key="7">
    <source>
        <dbReference type="EMBL" id="KXJ97512.1"/>
    </source>
</evidence>
<protein>
    <submittedName>
        <fullName evidence="7">Deoxyribodipyrimidine photo-lyase</fullName>
    </submittedName>
</protein>
<dbReference type="Gene3D" id="1.25.40.80">
    <property type="match status" value="1"/>
</dbReference>
<evidence type="ECO:0000256" key="3">
    <source>
        <dbReference type="ARBA" id="ARBA00022827"/>
    </source>
</evidence>
<proteinExistence type="inferred from homology"/>
<dbReference type="EMBL" id="KQ964245">
    <property type="protein sequence ID" value="KXJ97512.1"/>
    <property type="molecule type" value="Genomic_DNA"/>
</dbReference>
<dbReference type="PRINTS" id="PR00147">
    <property type="entry name" value="DNAPHOTLYASE"/>
</dbReference>
<feature type="binding site" evidence="4">
    <location>
        <begin position="421"/>
        <end position="423"/>
    </location>
    <ligand>
        <name>FAD</name>
        <dbReference type="ChEBI" id="CHEBI:57692"/>
    </ligand>
</feature>
<comment type="similarity">
    <text evidence="1">Belongs to the DNA photolyase class-1 family.</text>
</comment>
<evidence type="ECO:0000256" key="4">
    <source>
        <dbReference type="PIRSR" id="PIRSR602081-1"/>
    </source>
</evidence>
<keyword evidence="2 4" id="KW-0285">Flavoprotein</keyword>
<dbReference type="GO" id="GO:0003677">
    <property type="term" value="F:DNA binding"/>
    <property type="evidence" value="ECO:0007669"/>
    <property type="project" value="TreeGrafter"/>
</dbReference>